<dbReference type="Gene3D" id="3.30.450.50">
    <property type="entry name" value="Longin domain"/>
    <property type="match status" value="1"/>
</dbReference>
<keyword evidence="1" id="KW-0472">Membrane</keyword>
<accession>A0A8S0U2N7</accession>
<keyword evidence="3" id="KW-1185">Reference proteome</keyword>
<dbReference type="EMBL" id="CACTIH010007346">
    <property type="protein sequence ID" value="CAA3010568.1"/>
    <property type="molecule type" value="Genomic_DNA"/>
</dbReference>
<dbReference type="PANTHER" id="PTHR47461">
    <property type="entry name" value="PHYTOLONGIN PHYL1.2"/>
    <property type="match status" value="1"/>
</dbReference>
<dbReference type="Proteomes" id="UP000594638">
    <property type="component" value="Unassembled WGS sequence"/>
</dbReference>
<dbReference type="InterPro" id="IPR044783">
    <property type="entry name" value="PHYL"/>
</dbReference>
<keyword evidence="1" id="KW-1133">Transmembrane helix</keyword>
<gene>
    <name evidence="2" type="ORF">OLEA9_A003145</name>
</gene>
<proteinExistence type="predicted"/>
<dbReference type="OrthoDB" id="1918034at2759"/>
<dbReference type="SUPFAM" id="SSF64356">
    <property type="entry name" value="SNARE-like"/>
    <property type="match status" value="1"/>
</dbReference>
<protein>
    <submittedName>
        <fullName evidence="2">Phytolongin -like</fullName>
    </submittedName>
</protein>
<evidence type="ECO:0000313" key="3">
    <source>
        <dbReference type="Proteomes" id="UP000594638"/>
    </source>
</evidence>
<dbReference type="GO" id="GO:0016020">
    <property type="term" value="C:membrane"/>
    <property type="evidence" value="ECO:0007669"/>
    <property type="project" value="InterPro"/>
</dbReference>
<reference evidence="2 3" key="1">
    <citation type="submission" date="2019-12" db="EMBL/GenBank/DDBJ databases">
        <authorList>
            <person name="Alioto T."/>
            <person name="Alioto T."/>
            <person name="Gomez Garrido J."/>
        </authorList>
    </citation>
    <scope>NUCLEOTIDE SEQUENCE [LARGE SCALE GENOMIC DNA]</scope>
</reference>
<dbReference type="InterPro" id="IPR011012">
    <property type="entry name" value="Longin-like_dom_sf"/>
</dbReference>
<dbReference type="AlphaFoldDB" id="A0A8S0U2N7"/>
<organism evidence="2 3">
    <name type="scientific">Olea europaea subsp. europaea</name>
    <dbReference type="NCBI Taxonomy" id="158383"/>
    <lineage>
        <taxon>Eukaryota</taxon>
        <taxon>Viridiplantae</taxon>
        <taxon>Streptophyta</taxon>
        <taxon>Embryophyta</taxon>
        <taxon>Tracheophyta</taxon>
        <taxon>Spermatophyta</taxon>
        <taxon>Magnoliopsida</taxon>
        <taxon>eudicotyledons</taxon>
        <taxon>Gunneridae</taxon>
        <taxon>Pentapetalae</taxon>
        <taxon>asterids</taxon>
        <taxon>lamiids</taxon>
        <taxon>Lamiales</taxon>
        <taxon>Oleaceae</taxon>
        <taxon>Oleeae</taxon>
        <taxon>Olea</taxon>
    </lineage>
</organism>
<dbReference type="PANTHER" id="PTHR47461:SF3">
    <property type="entry name" value="PHYTOLONGIN PHYL2.2"/>
    <property type="match status" value="1"/>
</dbReference>
<keyword evidence="1" id="KW-0812">Transmembrane</keyword>
<feature type="transmembrane region" description="Helical" evidence="1">
    <location>
        <begin position="244"/>
        <end position="263"/>
    </location>
</feature>
<name>A0A8S0U2N7_OLEEU</name>
<evidence type="ECO:0000256" key="1">
    <source>
        <dbReference type="SAM" id="Phobius"/>
    </source>
</evidence>
<sequence length="274" mass="31208">MMFPASDLVHYVCIARDTTVLAEFNSKDEKLGSIAEKCLEKKPPFHSTFSHTVRFQTYAFLIDDPFVYFAIFDEKLEKFEGLGFLRSVKKAFDKIFQVDLGKKKLERLSSHCFQGEFNPVFHRLLGQGPGTEPEPEVRRGERLDQSGSFYSGSGYLGMRKEDSLMNLKKKMNRLFGDFKIGSGSMKGKGDVEKKVDIGGEDDDRGGILLSREFSVAMHKNGMYSGELMGNHNHHKAKKVWKKQVWIVLSLDLFVCTVLFIVWLCVCRGFKCIDS</sequence>
<evidence type="ECO:0000313" key="2">
    <source>
        <dbReference type="EMBL" id="CAA3010568.1"/>
    </source>
</evidence>
<dbReference type="Gramene" id="OE9A003145T1">
    <property type="protein sequence ID" value="OE9A003145C1"/>
    <property type="gene ID" value="OE9A003145"/>
</dbReference>
<comment type="caution">
    <text evidence="2">The sequence shown here is derived from an EMBL/GenBank/DDBJ whole genome shotgun (WGS) entry which is preliminary data.</text>
</comment>